<keyword evidence="2" id="KW-1185">Reference proteome</keyword>
<dbReference type="AlphaFoldDB" id="A0A919JMC2"/>
<organism evidence="1 2">
    <name type="scientific">Actinoplanes nipponensis</name>
    <dbReference type="NCBI Taxonomy" id="135950"/>
    <lineage>
        <taxon>Bacteria</taxon>
        <taxon>Bacillati</taxon>
        <taxon>Actinomycetota</taxon>
        <taxon>Actinomycetes</taxon>
        <taxon>Micromonosporales</taxon>
        <taxon>Micromonosporaceae</taxon>
        <taxon>Actinoplanes</taxon>
    </lineage>
</organism>
<gene>
    <name evidence="1" type="ORF">Ani05nite_53450</name>
</gene>
<protein>
    <submittedName>
        <fullName evidence="1">Uncharacterized protein</fullName>
    </submittedName>
</protein>
<comment type="caution">
    <text evidence="1">The sequence shown here is derived from an EMBL/GenBank/DDBJ whole genome shotgun (WGS) entry which is preliminary data.</text>
</comment>
<evidence type="ECO:0000313" key="1">
    <source>
        <dbReference type="EMBL" id="GIE51811.1"/>
    </source>
</evidence>
<proteinExistence type="predicted"/>
<dbReference type="Proteomes" id="UP000647172">
    <property type="component" value="Unassembled WGS sequence"/>
</dbReference>
<name>A0A919JMC2_9ACTN</name>
<evidence type="ECO:0000313" key="2">
    <source>
        <dbReference type="Proteomes" id="UP000647172"/>
    </source>
</evidence>
<accession>A0A919JMC2</accession>
<reference evidence="1" key="1">
    <citation type="submission" date="2021-01" db="EMBL/GenBank/DDBJ databases">
        <title>Whole genome shotgun sequence of Actinoplanes nipponensis NBRC 14063.</title>
        <authorList>
            <person name="Komaki H."/>
            <person name="Tamura T."/>
        </authorList>
    </citation>
    <scope>NUCLEOTIDE SEQUENCE</scope>
    <source>
        <strain evidence="1">NBRC 14063</strain>
    </source>
</reference>
<sequence>MLRRHGFPNLVIFAPPDDAIPTRCRQAPNTAPSLFSLRHEITTRFPADRGRPAGQSYWWVGALRPATGSVRRVVLMDSLATGGVARRPAARRVLVGKRLTGNPGEEAR</sequence>
<dbReference type="EMBL" id="BOMQ01000063">
    <property type="protein sequence ID" value="GIE51811.1"/>
    <property type="molecule type" value="Genomic_DNA"/>
</dbReference>